<dbReference type="AlphaFoldDB" id="A0A537JAL7"/>
<comment type="caution">
    <text evidence="2">The sequence shown here is derived from an EMBL/GenBank/DDBJ whole genome shotgun (WGS) entry which is preliminary data.</text>
</comment>
<proteinExistence type="predicted"/>
<feature type="region of interest" description="Disordered" evidence="1">
    <location>
        <begin position="1"/>
        <end position="38"/>
    </location>
</feature>
<organism evidence="2 3">
    <name type="scientific">Candidatus Segetimicrobium genomatis</name>
    <dbReference type="NCBI Taxonomy" id="2569760"/>
    <lineage>
        <taxon>Bacteria</taxon>
        <taxon>Bacillati</taxon>
        <taxon>Candidatus Sysuimicrobiota</taxon>
        <taxon>Candidatus Sysuimicrobiia</taxon>
        <taxon>Candidatus Sysuimicrobiales</taxon>
        <taxon>Candidatus Segetimicrobiaceae</taxon>
        <taxon>Candidatus Segetimicrobium</taxon>
    </lineage>
</organism>
<dbReference type="Proteomes" id="UP000318093">
    <property type="component" value="Unassembled WGS sequence"/>
</dbReference>
<feature type="compositionally biased region" description="Basic and acidic residues" evidence="1">
    <location>
        <begin position="1"/>
        <end position="11"/>
    </location>
</feature>
<name>A0A537JAL7_9BACT</name>
<evidence type="ECO:0000256" key="1">
    <source>
        <dbReference type="SAM" id="MobiDB-lite"/>
    </source>
</evidence>
<gene>
    <name evidence="2" type="ORF">E6H03_09005</name>
</gene>
<feature type="non-terminal residue" evidence="2">
    <location>
        <position position="75"/>
    </location>
</feature>
<accession>A0A537JAL7</accession>
<reference evidence="2 3" key="1">
    <citation type="journal article" date="2019" name="Nat. Microbiol.">
        <title>Mediterranean grassland soil C-N compound turnover is dependent on rainfall and depth, and is mediated by genomically divergent microorganisms.</title>
        <authorList>
            <person name="Diamond S."/>
            <person name="Andeer P.F."/>
            <person name="Li Z."/>
            <person name="Crits-Christoph A."/>
            <person name="Burstein D."/>
            <person name="Anantharaman K."/>
            <person name="Lane K.R."/>
            <person name="Thomas B.C."/>
            <person name="Pan C."/>
            <person name="Northen T.R."/>
            <person name="Banfield J.F."/>
        </authorList>
    </citation>
    <scope>NUCLEOTIDE SEQUENCE [LARGE SCALE GENOMIC DNA]</scope>
    <source>
        <strain evidence="2">NP_6</strain>
    </source>
</reference>
<evidence type="ECO:0000313" key="3">
    <source>
        <dbReference type="Proteomes" id="UP000318093"/>
    </source>
</evidence>
<sequence>MSPNPLRRDVLAHAAGTGSSGGRQARTPKGRRASGPGLVKGKQIVVRFARMGATGEAVAPVAGREVAVPYAAPGE</sequence>
<dbReference type="EMBL" id="VBAN01000279">
    <property type="protein sequence ID" value="TMI80126.1"/>
    <property type="molecule type" value="Genomic_DNA"/>
</dbReference>
<evidence type="ECO:0000313" key="2">
    <source>
        <dbReference type="EMBL" id="TMI80126.1"/>
    </source>
</evidence>
<protein>
    <submittedName>
        <fullName evidence="2">Uncharacterized protein</fullName>
    </submittedName>
</protein>